<feature type="domain" description="Glycosyl transferase family 1" evidence="2">
    <location>
        <begin position="263"/>
        <end position="425"/>
    </location>
</feature>
<dbReference type="SUPFAM" id="SSF53756">
    <property type="entry name" value="UDP-Glycosyltransferase/glycogen phosphorylase"/>
    <property type="match status" value="1"/>
</dbReference>
<sequence>MQDGEGETGVSQTILYDGLNLSLKKGTGVATYTRSLMSTARALGYQTGVVHGMPGNVPKDPILREVLLFDDTSARVPGALSTAKRWLRRRVAAPFGIKPVPIPLSGTVILKSLQAQLGDSAMVYASNDLFQLARYHFKRYGNNLAMKFETQPDLLHCTYPMPIAAKKALNIYTIHDLVPLRLPYLTEDDKRYHYKMLRSLVRRADHIVTVSETSRADIIKVLGADEARVSNTYQAVHVPEQLRAKPADVVANEIAGIFHLDWKEYFLFFGAFEPKKNISRLVEAYLAAKTNKPLIIVGAPGWKGAETQQLIDDDRFRFYLRAEDRILPQRQIQRFDFVSYPLLISLIRGARAVLFPSLYEGFGLPVLESMQLGTPVLSSTEGSIPEIAGNAALLVDPYNTEEMRKAIVSLDQDDALCASFAKAGPRQAARFSPDRYQQKVSALYDTLFNG</sequence>
<dbReference type="AlphaFoldDB" id="A0A329Y4C2"/>
<gene>
    <name evidence="4" type="ORF">DQ393_28410</name>
</gene>
<evidence type="ECO:0000313" key="5">
    <source>
        <dbReference type="Proteomes" id="UP000251205"/>
    </source>
</evidence>
<dbReference type="Pfam" id="PF00534">
    <property type="entry name" value="Glycos_transf_1"/>
    <property type="match status" value="1"/>
</dbReference>
<evidence type="ECO:0000259" key="2">
    <source>
        <dbReference type="Pfam" id="PF00534"/>
    </source>
</evidence>
<keyword evidence="1 4" id="KW-0808">Transferase</keyword>
<evidence type="ECO:0000313" key="4">
    <source>
        <dbReference type="EMBL" id="RAX38516.1"/>
    </source>
</evidence>
<accession>A0A329Y4C2</accession>
<dbReference type="OrthoDB" id="9801609at2"/>
<dbReference type="CDD" id="cd03809">
    <property type="entry name" value="GT4_MtfB-like"/>
    <property type="match status" value="1"/>
</dbReference>
<dbReference type="EMBL" id="QMKK01000054">
    <property type="protein sequence ID" value="RAX38516.1"/>
    <property type="molecule type" value="Genomic_DNA"/>
</dbReference>
<proteinExistence type="predicted"/>
<dbReference type="InterPro" id="IPR001296">
    <property type="entry name" value="Glyco_trans_1"/>
</dbReference>
<dbReference type="Pfam" id="PF13439">
    <property type="entry name" value="Glyco_transf_4"/>
    <property type="match status" value="1"/>
</dbReference>
<evidence type="ECO:0000259" key="3">
    <source>
        <dbReference type="Pfam" id="PF13439"/>
    </source>
</evidence>
<feature type="domain" description="Glycosyltransferase subfamily 4-like N-terminal" evidence="3">
    <location>
        <begin position="145"/>
        <end position="230"/>
    </location>
</feature>
<dbReference type="GO" id="GO:0016757">
    <property type="term" value="F:glycosyltransferase activity"/>
    <property type="evidence" value="ECO:0007669"/>
    <property type="project" value="InterPro"/>
</dbReference>
<organism evidence="4 5">
    <name type="scientific">Rhizobium tropici</name>
    <dbReference type="NCBI Taxonomy" id="398"/>
    <lineage>
        <taxon>Bacteria</taxon>
        <taxon>Pseudomonadati</taxon>
        <taxon>Pseudomonadota</taxon>
        <taxon>Alphaproteobacteria</taxon>
        <taxon>Hyphomicrobiales</taxon>
        <taxon>Rhizobiaceae</taxon>
        <taxon>Rhizobium/Agrobacterium group</taxon>
        <taxon>Rhizobium</taxon>
    </lineage>
</organism>
<dbReference type="Gene3D" id="3.40.50.2000">
    <property type="entry name" value="Glycogen Phosphorylase B"/>
    <property type="match status" value="2"/>
</dbReference>
<comment type="caution">
    <text evidence="4">The sequence shown here is derived from an EMBL/GenBank/DDBJ whole genome shotgun (WGS) entry which is preliminary data.</text>
</comment>
<evidence type="ECO:0000256" key="1">
    <source>
        <dbReference type="ARBA" id="ARBA00022679"/>
    </source>
</evidence>
<dbReference type="InterPro" id="IPR028098">
    <property type="entry name" value="Glyco_trans_4-like_N"/>
</dbReference>
<reference evidence="4 5" key="1">
    <citation type="submission" date="2018-06" db="EMBL/GenBank/DDBJ databases">
        <title>Whole Genome Sequence of an efficient microsymbiont, Rhizobium tropici.</title>
        <authorList>
            <person name="Srinivasan R."/>
            <person name="Singh H.V."/>
            <person name="Srivastava R."/>
            <person name="Kumari B."/>
            <person name="Radhakrishna A."/>
        </authorList>
    </citation>
    <scope>NUCLEOTIDE SEQUENCE [LARGE SCALE GENOMIC DNA]</scope>
    <source>
        <strain evidence="4 5">IGFRI Rhizo-19</strain>
    </source>
</reference>
<dbReference type="Proteomes" id="UP000251205">
    <property type="component" value="Unassembled WGS sequence"/>
</dbReference>
<dbReference type="GO" id="GO:0009103">
    <property type="term" value="P:lipopolysaccharide biosynthetic process"/>
    <property type="evidence" value="ECO:0007669"/>
    <property type="project" value="TreeGrafter"/>
</dbReference>
<protein>
    <submittedName>
        <fullName evidence="4">Glycosyltransferase family 1 protein</fullName>
    </submittedName>
</protein>
<dbReference type="PANTHER" id="PTHR46401">
    <property type="entry name" value="GLYCOSYLTRANSFERASE WBBK-RELATED"/>
    <property type="match status" value="1"/>
</dbReference>
<dbReference type="PANTHER" id="PTHR46401:SF2">
    <property type="entry name" value="GLYCOSYLTRANSFERASE WBBK-RELATED"/>
    <property type="match status" value="1"/>
</dbReference>
<name>A0A329Y4C2_RHITR</name>